<dbReference type="SUPFAM" id="SSF48726">
    <property type="entry name" value="Immunoglobulin"/>
    <property type="match status" value="1"/>
</dbReference>
<protein>
    <submittedName>
        <fullName evidence="5">HV348 protein</fullName>
    </submittedName>
</protein>
<accession>A0A7L1V1N5</accession>
<organism evidence="5 6">
    <name type="scientific">Sitta europaea</name>
    <name type="common">Eurasian nuthatch</name>
    <dbReference type="NCBI Taxonomy" id="50251"/>
    <lineage>
        <taxon>Eukaryota</taxon>
        <taxon>Metazoa</taxon>
        <taxon>Chordata</taxon>
        <taxon>Craniata</taxon>
        <taxon>Vertebrata</taxon>
        <taxon>Euteleostomi</taxon>
        <taxon>Archelosauria</taxon>
        <taxon>Archosauria</taxon>
        <taxon>Dinosauria</taxon>
        <taxon>Saurischia</taxon>
        <taxon>Theropoda</taxon>
        <taxon>Coelurosauria</taxon>
        <taxon>Aves</taxon>
        <taxon>Neognathae</taxon>
        <taxon>Neoaves</taxon>
        <taxon>Telluraves</taxon>
        <taxon>Australaves</taxon>
        <taxon>Passeriformes</taxon>
        <taxon>Sittidae</taxon>
        <taxon>Sitta</taxon>
    </lineage>
</organism>
<reference evidence="5 6" key="1">
    <citation type="submission" date="2019-09" db="EMBL/GenBank/DDBJ databases">
        <title>Bird 10,000 Genomes (B10K) Project - Family phase.</title>
        <authorList>
            <person name="Zhang G."/>
        </authorList>
    </citation>
    <scope>NUCLEOTIDE SEQUENCE [LARGE SCALE GENOMIC DNA]</scope>
    <source>
        <strain evidence="5">B10K-DU-002-25</strain>
        <tissue evidence="5">Muscle</tissue>
    </source>
</reference>
<dbReference type="AlphaFoldDB" id="A0A7L1V1N5"/>
<dbReference type="GO" id="GO:0019814">
    <property type="term" value="C:immunoglobulin complex"/>
    <property type="evidence" value="ECO:0007669"/>
    <property type="project" value="UniProtKB-KW"/>
</dbReference>
<dbReference type="InterPro" id="IPR050199">
    <property type="entry name" value="IgHV"/>
</dbReference>
<evidence type="ECO:0000256" key="1">
    <source>
        <dbReference type="ARBA" id="ARBA00022859"/>
    </source>
</evidence>
<dbReference type="InterPro" id="IPR036179">
    <property type="entry name" value="Ig-like_dom_sf"/>
</dbReference>
<evidence type="ECO:0000313" key="5">
    <source>
        <dbReference type="EMBL" id="NXO79212.1"/>
    </source>
</evidence>
<feature type="non-terminal residue" evidence="5">
    <location>
        <position position="1"/>
    </location>
</feature>
<dbReference type="PROSITE" id="PS50835">
    <property type="entry name" value="IG_LIKE"/>
    <property type="match status" value="1"/>
</dbReference>
<proteinExistence type="predicted"/>
<dbReference type="Pfam" id="PF07686">
    <property type="entry name" value="V-set"/>
    <property type="match status" value="1"/>
</dbReference>
<feature type="domain" description="Ig-like" evidence="4">
    <location>
        <begin position="1"/>
        <end position="74"/>
    </location>
</feature>
<evidence type="ECO:0000256" key="2">
    <source>
        <dbReference type="ARBA" id="ARBA00023130"/>
    </source>
</evidence>
<dbReference type="PANTHER" id="PTHR23266">
    <property type="entry name" value="IMMUNOGLOBULIN HEAVY CHAIN"/>
    <property type="match status" value="1"/>
</dbReference>
<dbReference type="InterPro" id="IPR007110">
    <property type="entry name" value="Ig-like_dom"/>
</dbReference>
<dbReference type="InterPro" id="IPR013106">
    <property type="entry name" value="Ig_V-set"/>
</dbReference>
<evidence type="ECO:0000313" key="6">
    <source>
        <dbReference type="Proteomes" id="UP000583915"/>
    </source>
</evidence>
<dbReference type="SMART" id="SM00406">
    <property type="entry name" value="IGv"/>
    <property type="match status" value="1"/>
</dbReference>
<name>A0A7L1V1N5_SITEU</name>
<gene>
    <name evidence="5" type="primary">Ighv348_0</name>
    <name evidence="5" type="ORF">SITEUR_R14749</name>
</gene>
<keyword evidence="3" id="KW-1280">Immunoglobulin</keyword>
<evidence type="ECO:0000256" key="3">
    <source>
        <dbReference type="ARBA" id="ARBA00043265"/>
    </source>
</evidence>
<dbReference type="InterPro" id="IPR013783">
    <property type="entry name" value="Ig-like_fold"/>
</dbReference>
<dbReference type="Gene3D" id="2.60.40.10">
    <property type="entry name" value="Immunoglobulins"/>
    <property type="match status" value="1"/>
</dbReference>
<feature type="non-terminal residue" evidence="5">
    <location>
        <position position="74"/>
    </location>
</feature>
<dbReference type="GO" id="GO:0005576">
    <property type="term" value="C:extracellular region"/>
    <property type="evidence" value="ECO:0007669"/>
    <property type="project" value="UniProtKB-ARBA"/>
</dbReference>
<keyword evidence="2" id="KW-1064">Adaptive immunity</keyword>
<evidence type="ECO:0000259" key="4">
    <source>
        <dbReference type="PROSITE" id="PS50835"/>
    </source>
</evidence>
<keyword evidence="1" id="KW-0391">Immunity</keyword>
<dbReference type="EMBL" id="VXBS01003661">
    <property type="protein sequence ID" value="NXO79212.1"/>
    <property type="molecule type" value="Genomic_DNA"/>
</dbReference>
<comment type="caution">
    <text evidence="5">The sequence shown here is derived from an EMBL/GenBank/DDBJ whole genome shotgun (WGS) entry which is preliminary data.</text>
</comment>
<dbReference type="Proteomes" id="UP000583915">
    <property type="component" value="Unassembled WGS sequence"/>
</dbReference>
<keyword evidence="6" id="KW-1185">Reference proteome</keyword>
<sequence>SGFSFGSFSMFWVRQRPGQGMEFVALISSSGSTTSYAPSVRGRFTISRDNGQSSLSLAMSSLRDEDSGIYFCAK</sequence>
<dbReference type="GO" id="GO:0002250">
    <property type="term" value="P:adaptive immune response"/>
    <property type="evidence" value="ECO:0007669"/>
    <property type="project" value="UniProtKB-KW"/>
</dbReference>